<dbReference type="Gene3D" id="3.30.70.260">
    <property type="match status" value="1"/>
</dbReference>
<dbReference type="InterPro" id="IPR007685">
    <property type="entry name" value="RelA_SpoT"/>
</dbReference>
<accession>A0A5C1Q052</accession>
<dbReference type="NCBIfam" id="TIGR00691">
    <property type="entry name" value="spoT_relA"/>
    <property type="match status" value="1"/>
</dbReference>
<dbReference type="CDD" id="cd05399">
    <property type="entry name" value="NT_Rel-Spo_like"/>
    <property type="match status" value="1"/>
</dbReference>
<gene>
    <name evidence="8" type="ORF">ABIC99_001195</name>
    <name evidence="9" type="ORF">EWH46_08735</name>
</gene>
<reference evidence="9 10" key="1">
    <citation type="submission" date="2019-02" db="EMBL/GenBank/DDBJ databases">
        <title>Complete Genome Sequence and Methylome Analysis of Sphaerotilus natans subsp. sulfidivorans D-507.</title>
        <authorList>
            <person name="Fomenkov A."/>
            <person name="Gridneva E."/>
            <person name="Smolyakov D."/>
            <person name="Dubinina G."/>
            <person name="Vincze T."/>
            <person name="Grabovich M."/>
            <person name="Roberts R.J."/>
        </authorList>
    </citation>
    <scope>NUCLEOTIDE SEQUENCE [LARGE SCALE GENOMIC DNA]</scope>
    <source>
        <strain evidence="9 10">D-507</strain>
    </source>
</reference>
<evidence type="ECO:0000256" key="1">
    <source>
        <dbReference type="ARBA" id="ARBA00019852"/>
    </source>
</evidence>
<dbReference type="GO" id="GO:0008728">
    <property type="term" value="F:GTP diphosphokinase activity"/>
    <property type="evidence" value="ECO:0007669"/>
    <property type="project" value="TreeGrafter"/>
</dbReference>
<dbReference type="EMBL" id="JBEPLS010000003">
    <property type="protein sequence ID" value="MET3603411.1"/>
    <property type="molecule type" value="Genomic_DNA"/>
</dbReference>
<dbReference type="Gene3D" id="3.10.20.30">
    <property type="match status" value="1"/>
</dbReference>
<comment type="function">
    <text evidence="5">In eubacteria ppGpp (guanosine 3'-diphosphate 5'-diphosphate) is a mediator of the stringent response that coordinates a variety of cellular activities in response to changes in nutritional abundance.</text>
</comment>
<dbReference type="PANTHER" id="PTHR21262">
    <property type="entry name" value="GUANOSINE-3',5'-BIS DIPHOSPHATE 3'-PYROPHOSPHOHYDROLASE"/>
    <property type="match status" value="1"/>
</dbReference>
<dbReference type="InterPro" id="IPR033655">
    <property type="entry name" value="TGS_RelA/SpoT"/>
</dbReference>
<evidence type="ECO:0000313" key="8">
    <source>
        <dbReference type="EMBL" id="MET3603411.1"/>
    </source>
</evidence>
<dbReference type="Pfam" id="PF13291">
    <property type="entry name" value="ACT_4"/>
    <property type="match status" value="1"/>
</dbReference>
<dbReference type="EMBL" id="CP035708">
    <property type="protein sequence ID" value="QEN00851.1"/>
    <property type="molecule type" value="Genomic_DNA"/>
</dbReference>
<dbReference type="Pfam" id="PF04607">
    <property type="entry name" value="RelA_SpoT"/>
    <property type="match status" value="1"/>
</dbReference>
<evidence type="ECO:0000256" key="3">
    <source>
        <dbReference type="ARBA" id="ARBA00032407"/>
    </source>
</evidence>
<dbReference type="SUPFAM" id="SSF81271">
    <property type="entry name" value="TGS-like"/>
    <property type="match status" value="1"/>
</dbReference>
<dbReference type="CDD" id="cd01668">
    <property type="entry name" value="TGS_RSH"/>
    <property type="match status" value="1"/>
</dbReference>
<dbReference type="InterPro" id="IPR004095">
    <property type="entry name" value="TGS"/>
</dbReference>
<dbReference type="InterPro" id="IPR012675">
    <property type="entry name" value="Beta-grasp_dom_sf"/>
</dbReference>
<evidence type="ECO:0000259" key="6">
    <source>
        <dbReference type="PROSITE" id="PS51671"/>
    </source>
</evidence>
<dbReference type="CDD" id="cd04876">
    <property type="entry name" value="ACT_RelA-SpoT"/>
    <property type="match status" value="1"/>
</dbReference>
<dbReference type="SUPFAM" id="SSF81301">
    <property type="entry name" value="Nucleotidyltransferase"/>
    <property type="match status" value="1"/>
</dbReference>
<dbReference type="Pfam" id="PF02824">
    <property type="entry name" value="TGS"/>
    <property type="match status" value="1"/>
</dbReference>
<dbReference type="AlphaFoldDB" id="A0A5C1Q052"/>
<feature type="domain" description="TGS" evidence="7">
    <location>
        <begin position="422"/>
        <end position="483"/>
    </location>
</feature>
<evidence type="ECO:0000313" key="9">
    <source>
        <dbReference type="EMBL" id="QEN00851.1"/>
    </source>
</evidence>
<keyword evidence="8" id="KW-0808">Transferase</keyword>
<dbReference type="SUPFAM" id="SSF109604">
    <property type="entry name" value="HD-domain/PDEase-like"/>
    <property type="match status" value="1"/>
</dbReference>
<dbReference type="InterPro" id="IPR012676">
    <property type="entry name" value="TGS-like"/>
</dbReference>
<dbReference type="GO" id="GO:0005886">
    <property type="term" value="C:plasma membrane"/>
    <property type="evidence" value="ECO:0007669"/>
    <property type="project" value="TreeGrafter"/>
</dbReference>
<dbReference type="KEGG" id="snn:EWH46_08735"/>
<protein>
    <recommendedName>
        <fullName evidence="1">GTP pyrophosphokinase</fullName>
    </recommendedName>
    <alternativeName>
        <fullName evidence="3">(p)ppGpp synthase</fullName>
    </alternativeName>
    <alternativeName>
        <fullName evidence="2">ATP:GTP 3'-pyrophosphotransferase</fullName>
    </alternativeName>
    <alternativeName>
        <fullName evidence="4">ppGpp synthase I</fullName>
    </alternativeName>
</protein>
<evidence type="ECO:0000313" key="11">
    <source>
        <dbReference type="Proteomes" id="UP001549111"/>
    </source>
</evidence>
<dbReference type="GO" id="GO:0015949">
    <property type="term" value="P:nucleobase-containing small molecule interconversion"/>
    <property type="evidence" value="ECO:0007669"/>
    <property type="project" value="UniProtKB-ARBA"/>
</dbReference>
<keyword evidence="11" id="KW-1185">Reference proteome</keyword>
<dbReference type="InterPro" id="IPR004811">
    <property type="entry name" value="RelA/Spo_fam"/>
</dbReference>
<dbReference type="SMART" id="SM00954">
    <property type="entry name" value="RelA_SpoT"/>
    <property type="match status" value="1"/>
</dbReference>
<dbReference type="PANTHER" id="PTHR21262:SF31">
    <property type="entry name" value="GTP PYROPHOSPHOKINASE"/>
    <property type="match status" value="1"/>
</dbReference>
<dbReference type="RefSeq" id="WP_149503566.1">
    <property type="nucleotide sequence ID" value="NZ_CP035708.1"/>
</dbReference>
<sequence>MKTFSLDPTEAPAAIVQLADSTTAGPSIDSVTEEHERLDRARRFAEPLLASSRFDTGENALEHADGVAAILRGIGAAPSMQAAVYLVYAGDFLAEPEVVVEQAFGASYASLVAHTRQLVRIQRNARAAWTDETDRELQAEQIERVRKMLLAFSRDLRVVLLRLASRLQTLRFYAATKLPCPAALAREAQQVFAPLASRLGIWQIKWELEDLAFRFLRPDDYKRIARLLDEKRIEREQSIEAARRRLEAELAGAGITAEVHGRPKHIYSIWKKMQGKKLPFERVFDVRAMRVIVDSVPDCYAALSRVHEVWRALPDEFDDYIARPKPNGYQSLHTVVVDGPEDGARPIEIQIRTREMHDRAESGVAAHWAYKEAGTKGYAGVSAAGDFEDRVAQARRAVLQQLLAWERDFVGHNMPAQGFFEDRIYVFTPAARLIELPAGATAVDFAYNLHTDLGHRCRGARVDGQMVPLNTPLQSGQTIEVIAAKEGGPSLDWLNPQQGYLKSQRSRAKARAWFNARALQDTIARGREAVDRLLQREGRTAIRLDDLAAQLGFRNAEALFELVGKDEYSLRNIESVLRPPPAPAPLTPQEEVQVSRPATGALSGKSAVLVVGVESLLTQLAHCCRPAPPDTIGGFVTRGKGVAVHRSDCANFRQLAARHPERIIEVQWGEAPPVMGRAPVYPVNVSVMAHDRQGLLRDISEVFAREKTNVIGVHTQSMRGTAWMTFTIEVSSSAALAHVLAQVAQIGGVLSARRK</sequence>
<dbReference type="PROSITE" id="PS51671">
    <property type="entry name" value="ACT"/>
    <property type="match status" value="1"/>
</dbReference>
<dbReference type="InterPro" id="IPR043519">
    <property type="entry name" value="NT_sf"/>
</dbReference>
<feature type="domain" description="ACT" evidence="6">
    <location>
        <begin position="684"/>
        <end position="755"/>
    </location>
</feature>
<dbReference type="OrthoDB" id="9805041at2"/>
<dbReference type="SUPFAM" id="SSF55021">
    <property type="entry name" value="ACT-like"/>
    <property type="match status" value="1"/>
</dbReference>
<proteinExistence type="inferred from homology"/>
<keyword evidence="9" id="KW-0378">Hydrolase</keyword>
<dbReference type="GO" id="GO:0015969">
    <property type="term" value="P:guanosine tetraphosphate metabolic process"/>
    <property type="evidence" value="ECO:0007669"/>
    <property type="project" value="InterPro"/>
</dbReference>
<comment type="similarity">
    <text evidence="5">Belongs to the relA/spoT family.</text>
</comment>
<evidence type="ECO:0000256" key="5">
    <source>
        <dbReference type="RuleBase" id="RU003847"/>
    </source>
</evidence>
<dbReference type="FunFam" id="3.30.460.10:FF:000001">
    <property type="entry name" value="GTP pyrophosphokinase RelA"/>
    <property type="match status" value="1"/>
</dbReference>
<dbReference type="Pfam" id="PF13328">
    <property type="entry name" value="HD_4"/>
    <property type="match status" value="1"/>
</dbReference>
<dbReference type="GO" id="GO:0042594">
    <property type="term" value="P:response to starvation"/>
    <property type="evidence" value="ECO:0007669"/>
    <property type="project" value="TreeGrafter"/>
</dbReference>
<dbReference type="Gene3D" id="3.30.460.10">
    <property type="entry name" value="Beta Polymerase, domain 2"/>
    <property type="match status" value="1"/>
</dbReference>
<evidence type="ECO:0000313" key="10">
    <source>
        <dbReference type="Proteomes" id="UP000323522"/>
    </source>
</evidence>
<name>A0A5C1Q052_9BURK</name>
<dbReference type="FunFam" id="3.10.20.30:FF:000002">
    <property type="entry name" value="GTP pyrophosphokinase (RelA/SpoT)"/>
    <property type="match status" value="1"/>
</dbReference>
<dbReference type="Proteomes" id="UP001549111">
    <property type="component" value="Unassembled WGS sequence"/>
</dbReference>
<evidence type="ECO:0000256" key="4">
    <source>
        <dbReference type="ARBA" id="ARBA00033308"/>
    </source>
</evidence>
<evidence type="ECO:0000259" key="7">
    <source>
        <dbReference type="PROSITE" id="PS51880"/>
    </source>
</evidence>
<dbReference type="GO" id="GO:0008893">
    <property type="term" value="F:guanosine-3',5'-bis(diphosphate) 3'-diphosphatase activity"/>
    <property type="evidence" value="ECO:0007669"/>
    <property type="project" value="TreeGrafter"/>
</dbReference>
<dbReference type="InterPro" id="IPR002912">
    <property type="entry name" value="ACT_dom"/>
</dbReference>
<dbReference type="Gene3D" id="1.10.3210.10">
    <property type="entry name" value="Hypothetical protein af1432"/>
    <property type="match status" value="1"/>
</dbReference>
<dbReference type="PROSITE" id="PS51880">
    <property type="entry name" value="TGS"/>
    <property type="match status" value="1"/>
</dbReference>
<dbReference type="Proteomes" id="UP000323522">
    <property type="component" value="Chromosome"/>
</dbReference>
<organism evidence="9 10">
    <name type="scientific">Sphaerotilus sulfidivorans</name>
    <dbReference type="NCBI Taxonomy" id="639200"/>
    <lineage>
        <taxon>Bacteria</taxon>
        <taxon>Pseudomonadati</taxon>
        <taxon>Pseudomonadota</taxon>
        <taxon>Betaproteobacteria</taxon>
        <taxon>Burkholderiales</taxon>
        <taxon>Sphaerotilaceae</taxon>
        <taxon>Sphaerotilus</taxon>
    </lineage>
</organism>
<evidence type="ECO:0000256" key="2">
    <source>
        <dbReference type="ARBA" id="ARBA00029754"/>
    </source>
</evidence>
<reference evidence="8 11" key="2">
    <citation type="submission" date="2024-06" db="EMBL/GenBank/DDBJ databases">
        <title>Genomic Encyclopedia of Type Strains, Phase IV (KMG-IV): sequencing the most valuable type-strain genomes for metagenomic binning, comparative biology and taxonomic classification.</title>
        <authorList>
            <person name="Goeker M."/>
        </authorList>
    </citation>
    <scope>NUCLEOTIDE SEQUENCE [LARGE SCALE GENOMIC DNA]</scope>
    <source>
        <strain evidence="8 11">D-501</strain>
    </source>
</reference>
<dbReference type="InterPro" id="IPR045865">
    <property type="entry name" value="ACT-like_dom_sf"/>
</dbReference>